<dbReference type="Gene3D" id="2.60.40.150">
    <property type="entry name" value="C2 domain"/>
    <property type="match status" value="1"/>
</dbReference>
<comment type="similarity">
    <text evidence="1">Belongs to the CC2D1 family.</text>
</comment>
<keyword evidence="5" id="KW-1185">Reference proteome</keyword>
<dbReference type="CDD" id="cd08690">
    <property type="entry name" value="C2_Freud-1"/>
    <property type="match status" value="1"/>
</dbReference>
<feature type="region of interest" description="Disordered" evidence="2">
    <location>
        <begin position="33"/>
        <end position="74"/>
    </location>
</feature>
<dbReference type="AlphaFoldDB" id="A0AA40G082"/>
<dbReference type="Pfam" id="PF00168">
    <property type="entry name" value="C2"/>
    <property type="match status" value="1"/>
</dbReference>
<dbReference type="Pfam" id="PF21528">
    <property type="entry name" value="CC2D1A-B_DM14"/>
    <property type="match status" value="3"/>
</dbReference>
<dbReference type="InterPro" id="IPR000008">
    <property type="entry name" value="C2_dom"/>
</dbReference>
<proteinExistence type="inferred from homology"/>
<feature type="compositionally biased region" description="Pro residues" evidence="2">
    <location>
        <begin position="409"/>
        <end position="418"/>
    </location>
</feature>
<dbReference type="SUPFAM" id="SSF49562">
    <property type="entry name" value="C2 domain (Calcium/lipid-binding domain, CaLB)"/>
    <property type="match status" value="1"/>
</dbReference>
<dbReference type="InterPro" id="IPR006608">
    <property type="entry name" value="CC2D1A/B_DM14"/>
</dbReference>
<feature type="domain" description="C2" evidence="3">
    <location>
        <begin position="630"/>
        <end position="758"/>
    </location>
</feature>
<evidence type="ECO:0000313" key="5">
    <source>
        <dbReference type="Proteomes" id="UP001177670"/>
    </source>
</evidence>
<dbReference type="PANTHER" id="PTHR13076:SF9">
    <property type="entry name" value="COILED-COIL AND C2 DOMAIN-CONTAINING PROTEIN 1-LIKE"/>
    <property type="match status" value="1"/>
</dbReference>
<feature type="region of interest" description="Disordered" evidence="2">
    <location>
        <begin position="1"/>
        <end position="21"/>
    </location>
</feature>
<dbReference type="PROSITE" id="PS50004">
    <property type="entry name" value="C2"/>
    <property type="match status" value="1"/>
</dbReference>
<feature type="region of interest" description="Disordered" evidence="2">
    <location>
        <begin position="398"/>
        <end position="469"/>
    </location>
</feature>
<dbReference type="GO" id="GO:0001227">
    <property type="term" value="F:DNA-binding transcription repressor activity, RNA polymerase II-specific"/>
    <property type="evidence" value="ECO:0007669"/>
    <property type="project" value="InterPro"/>
</dbReference>
<evidence type="ECO:0000313" key="4">
    <source>
        <dbReference type="EMBL" id="KAK1128344.1"/>
    </source>
</evidence>
<comment type="caution">
    <text evidence="4">The sequence shown here is derived from an EMBL/GenBank/DDBJ whole genome shotgun (WGS) entry which is preliminary data.</text>
</comment>
<dbReference type="SMART" id="SM00239">
    <property type="entry name" value="C2"/>
    <property type="match status" value="1"/>
</dbReference>
<feature type="compositionally biased region" description="Basic and acidic residues" evidence="2">
    <location>
        <begin position="314"/>
        <end position="323"/>
    </location>
</feature>
<evidence type="ECO:0000259" key="3">
    <source>
        <dbReference type="PROSITE" id="PS50004"/>
    </source>
</evidence>
<accession>A0AA40G082</accession>
<name>A0AA40G082_9HYME</name>
<gene>
    <name evidence="4" type="ORF">K0M31_002808</name>
</gene>
<evidence type="ECO:0000256" key="2">
    <source>
        <dbReference type="SAM" id="MobiDB-lite"/>
    </source>
</evidence>
<dbReference type="InterPro" id="IPR035892">
    <property type="entry name" value="C2_domain_sf"/>
</dbReference>
<dbReference type="Proteomes" id="UP001177670">
    <property type="component" value="Unassembled WGS sequence"/>
</dbReference>
<reference evidence="4" key="1">
    <citation type="submission" date="2021-10" db="EMBL/GenBank/DDBJ databases">
        <title>Melipona bicolor Genome sequencing and assembly.</title>
        <authorList>
            <person name="Araujo N.S."/>
            <person name="Arias M.C."/>
        </authorList>
    </citation>
    <scope>NUCLEOTIDE SEQUENCE</scope>
    <source>
        <strain evidence="4">USP_2M_L1-L4_2017</strain>
        <tissue evidence="4">Whole body</tissue>
    </source>
</reference>
<dbReference type="SMART" id="SM00685">
    <property type="entry name" value="DM14"/>
    <property type="match status" value="4"/>
</dbReference>
<dbReference type="EMBL" id="JAHYIQ010000010">
    <property type="protein sequence ID" value="KAK1128344.1"/>
    <property type="molecule type" value="Genomic_DNA"/>
</dbReference>
<protein>
    <recommendedName>
        <fullName evidence="3">C2 domain-containing protein</fullName>
    </recommendedName>
</protein>
<dbReference type="PANTHER" id="PTHR13076">
    <property type="entry name" value="COILED-COIL AND C2 DOMAIN-CONTAINING PROTEIN 1-LIKE"/>
    <property type="match status" value="1"/>
</dbReference>
<evidence type="ECO:0000256" key="1">
    <source>
        <dbReference type="ARBA" id="ARBA00010672"/>
    </source>
</evidence>
<feature type="region of interest" description="Disordered" evidence="2">
    <location>
        <begin position="189"/>
        <end position="237"/>
    </location>
</feature>
<organism evidence="4 5">
    <name type="scientific">Melipona bicolor</name>
    <dbReference type="NCBI Taxonomy" id="60889"/>
    <lineage>
        <taxon>Eukaryota</taxon>
        <taxon>Metazoa</taxon>
        <taxon>Ecdysozoa</taxon>
        <taxon>Arthropoda</taxon>
        <taxon>Hexapoda</taxon>
        <taxon>Insecta</taxon>
        <taxon>Pterygota</taxon>
        <taxon>Neoptera</taxon>
        <taxon>Endopterygota</taxon>
        <taxon>Hymenoptera</taxon>
        <taxon>Apocrita</taxon>
        <taxon>Aculeata</taxon>
        <taxon>Apoidea</taxon>
        <taxon>Anthophila</taxon>
        <taxon>Apidae</taxon>
        <taxon>Melipona</taxon>
    </lineage>
</organism>
<feature type="region of interest" description="Disordered" evidence="2">
    <location>
        <begin position="297"/>
        <end position="347"/>
    </location>
</feature>
<sequence>MFGKKENSKRQTRPAGSLAQYGIFDVPETLDDIGNNFMNDDNDDDDLEAELAALTAGDDNEKSKRTTSRKPVSKENLNAMVAESMKDINLEEEMSDGDDDPELLSELKMITGEETSESMSPDKEENLVAESTEQPEMQNDNENIVELLRERLRLYEIAEEKAKQTNELSRARRFNRGIKTLKELLSDAQAGKSINESDIPPELPPHATAETTAEVSDSSKTESTENNTVEESAPTKSIDEEALKLLKDKQQEYKVAAIAWKKAGNMKEALQYLNIAKHFDIVIAAVNAGETVDLSDMPVSPNLPGSSTATPSSEKPEKAESETQGKSSADATSAEVKPPSSENLGTALKERLEACKKIKTTAENEGNLSKARRYGRICKQFEDAIKLHVRGKPVPIDELPTIPGFEPLTVPPQSVPDPPVEKNETPSDSILPTQESKSSEDKLSSDSKAPVPPPKAQTGKKQNQKTSRAEKQLALLQHRQHELKQAALNAKKEGDIELARTFLRQAKGMDQLIEASKAGLPVDMNSIPLSPQARTELNANSIIGLLDDSFTVIDSEDCSEKVTGTDEEIYENLESQLMKQIKWCLCTRDHCKALGDVSGYNKWERLALNYKRDLDMLIVRKRDALPPPQHHYEIRTHTIVQSCTDLSDSDIEISIIRGVNYSKDADTYVIFEFPYPSDSPPSDRTATIKGACNPEYDAVFSLSGVDRSSRQCQRAFKRHALKCQVWVKGGFFRSDSLLGTVTVKLQPLETQCELHDSFPLMDGRKPTGGKLELKIRLRNPILTKQIENITDKWLIIDY</sequence>
<dbReference type="InterPro" id="IPR037772">
    <property type="entry name" value="C2_Freud"/>
</dbReference>
<feature type="compositionally biased region" description="Acidic residues" evidence="2">
    <location>
        <begin position="40"/>
        <end position="49"/>
    </location>
</feature>
<dbReference type="InterPro" id="IPR039725">
    <property type="entry name" value="CC2D1A/B"/>
</dbReference>
<feature type="region of interest" description="Disordered" evidence="2">
    <location>
        <begin position="112"/>
        <end position="141"/>
    </location>
</feature>
<feature type="compositionally biased region" description="Polar residues" evidence="2">
    <location>
        <begin position="129"/>
        <end position="141"/>
    </location>
</feature>